<dbReference type="Proteomes" id="UP000828941">
    <property type="component" value="Chromosome 13"/>
</dbReference>
<organism evidence="1 2">
    <name type="scientific">Bauhinia variegata</name>
    <name type="common">Purple orchid tree</name>
    <name type="synonym">Phanera variegata</name>
    <dbReference type="NCBI Taxonomy" id="167791"/>
    <lineage>
        <taxon>Eukaryota</taxon>
        <taxon>Viridiplantae</taxon>
        <taxon>Streptophyta</taxon>
        <taxon>Embryophyta</taxon>
        <taxon>Tracheophyta</taxon>
        <taxon>Spermatophyta</taxon>
        <taxon>Magnoliopsida</taxon>
        <taxon>eudicotyledons</taxon>
        <taxon>Gunneridae</taxon>
        <taxon>Pentapetalae</taxon>
        <taxon>rosids</taxon>
        <taxon>fabids</taxon>
        <taxon>Fabales</taxon>
        <taxon>Fabaceae</taxon>
        <taxon>Cercidoideae</taxon>
        <taxon>Cercideae</taxon>
        <taxon>Bauhiniinae</taxon>
        <taxon>Bauhinia</taxon>
    </lineage>
</organism>
<reference evidence="1 2" key="1">
    <citation type="journal article" date="2022" name="DNA Res.">
        <title>Chromosomal-level genome assembly of the orchid tree Bauhinia variegata (Leguminosae; Cercidoideae) supports the allotetraploid origin hypothesis of Bauhinia.</title>
        <authorList>
            <person name="Zhong Y."/>
            <person name="Chen Y."/>
            <person name="Zheng D."/>
            <person name="Pang J."/>
            <person name="Liu Y."/>
            <person name="Luo S."/>
            <person name="Meng S."/>
            <person name="Qian L."/>
            <person name="Wei D."/>
            <person name="Dai S."/>
            <person name="Zhou R."/>
        </authorList>
    </citation>
    <scope>NUCLEOTIDE SEQUENCE [LARGE SCALE GENOMIC DNA]</scope>
    <source>
        <strain evidence="1">BV-YZ2020</strain>
    </source>
</reference>
<protein>
    <submittedName>
        <fullName evidence="1">Uncharacterized protein</fullName>
    </submittedName>
</protein>
<name>A0ACB9KQ17_BAUVA</name>
<accession>A0ACB9KQ17</accession>
<evidence type="ECO:0000313" key="2">
    <source>
        <dbReference type="Proteomes" id="UP000828941"/>
    </source>
</evidence>
<evidence type="ECO:0000313" key="1">
    <source>
        <dbReference type="EMBL" id="KAI4299280.1"/>
    </source>
</evidence>
<sequence>MHNPTTLSTKLKTAYVKVSCNYVLQPLKVSMEGKTHKQTIMGSCCTNVNGGKKREGLHSDSDSAILELQSASKYLKFNYVVGATLSRKEKPERHTKFDLRSAASYNVQQICLLEAYGILDP</sequence>
<dbReference type="EMBL" id="CM039438">
    <property type="protein sequence ID" value="KAI4299280.1"/>
    <property type="molecule type" value="Genomic_DNA"/>
</dbReference>
<proteinExistence type="predicted"/>
<gene>
    <name evidence="1" type="ORF">L6164_032754</name>
</gene>
<keyword evidence="2" id="KW-1185">Reference proteome</keyword>
<comment type="caution">
    <text evidence="1">The sequence shown here is derived from an EMBL/GenBank/DDBJ whole genome shotgun (WGS) entry which is preliminary data.</text>
</comment>